<sequence length="286" mass="30992">MAAAGAAVAASVAGCSTLTADEASYWSDSLQVDVAYDDALAAAREAGYAVEEPFYVNSTEPLGIAPGDIADLEARFGDDYRVFGFSLYHTDRVFAEVGVTGETPSVSLFDEASVAGEFPVESVPPEAWLVDRLTLAFDVSAADARERAADLREQAAEGTDIPSVEVAAPVDFEAVYEAARGERTDATGSPTGGDGWYTETSFRDDRRILSVFFIVQSAKIRTRDGDRTYTLKLDRLGGLYARVGLPVGEEIPEETYRDVFRELFDDIGIPPETVDELTFEYSPSVW</sequence>
<comment type="caution">
    <text evidence="1">The sequence shown here is derived from an EMBL/GenBank/DDBJ whole genome shotgun (WGS) entry which is preliminary data.</text>
</comment>
<dbReference type="AlphaFoldDB" id="M0NI56"/>
<accession>M0NI56</accession>
<organism evidence="1 2">
    <name type="scientific">Halorubrum kocurii JCM 14978</name>
    <dbReference type="NCBI Taxonomy" id="1230456"/>
    <lineage>
        <taxon>Archaea</taxon>
        <taxon>Methanobacteriati</taxon>
        <taxon>Methanobacteriota</taxon>
        <taxon>Stenosarchaea group</taxon>
        <taxon>Halobacteria</taxon>
        <taxon>Halobacteriales</taxon>
        <taxon>Haloferacaceae</taxon>
        <taxon>Halorubrum</taxon>
    </lineage>
</organism>
<evidence type="ECO:0000313" key="1">
    <source>
        <dbReference type="EMBL" id="EMA57647.1"/>
    </source>
</evidence>
<name>M0NI56_9EURY</name>
<protein>
    <submittedName>
        <fullName evidence="1">Uncharacterized protein</fullName>
    </submittedName>
</protein>
<reference evidence="1 2" key="1">
    <citation type="journal article" date="2014" name="PLoS Genet.">
        <title>Phylogenetically driven sequencing of extremely halophilic archaea reveals strategies for static and dynamic osmo-response.</title>
        <authorList>
            <person name="Becker E.A."/>
            <person name="Seitzer P.M."/>
            <person name="Tritt A."/>
            <person name="Larsen D."/>
            <person name="Krusor M."/>
            <person name="Yao A.I."/>
            <person name="Wu D."/>
            <person name="Madern D."/>
            <person name="Eisen J.A."/>
            <person name="Darling A.E."/>
            <person name="Facciotti M.T."/>
        </authorList>
    </citation>
    <scope>NUCLEOTIDE SEQUENCE [LARGE SCALE GENOMIC DNA]</scope>
    <source>
        <strain evidence="1 2">JCM 14978</strain>
    </source>
</reference>
<dbReference type="PATRIC" id="fig|1230456.3.peg.3326"/>
<dbReference type="EMBL" id="AOJH01000102">
    <property type="protein sequence ID" value="EMA57647.1"/>
    <property type="molecule type" value="Genomic_DNA"/>
</dbReference>
<gene>
    <name evidence="1" type="ORF">C468_16692</name>
</gene>
<dbReference type="Proteomes" id="UP000011546">
    <property type="component" value="Unassembled WGS sequence"/>
</dbReference>
<proteinExistence type="predicted"/>
<evidence type="ECO:0000313" key="2">
    <source>
        <dbReference type="Proteomes" id="UP000011546"/>
    </source>
</evidence>
<keyword evidence="2" id="KW-1185">Reference proteome</keyword>